<comment type="caution">
    <text evidence="2">The sequence shown here is derived from an EMBL/GenBank/DDBJ whole genome shotgun (WGS) entry which is preliminary data.</text>
</comment>
<accession>A0ABV5FXR2</accession>
<gene>
    <name evidence="2" type="ORF">ACFFX0_09815</name>
</gene>
<dbReference type="EMBL" id="JBHMFI010000001">
    <property type="protein sequence ID" value="MFB9071481.1"/>
    <property type="molecule type" value="Genomic_DNA"/>
</dbReference>
<feature type="compositionally biased region" description="Polar residues" evidence="1">
    <location>
        <begin position="40"/>
        <end position="50"/>
    </location>
</feature>
<sequence>MTPWRRLPAMRPRSYWPGGNPWNSSMPCSTGGPRTDRSGRTPSAPNTSSC</sequence>
<feature type="region of interest" description="Disordered" evidence="1">
    <location>
        <begin position="1"/>
        <end position="50"/>
    </location>
</feature>
<protein>
    <submittedName>
        <fullName evidence="2">Uncharacterized protein</fullName>
    </submittedName>
</protein>
<reference evidence="2 3" key="1">
    <citation type="submission" date="2024-09" db="EMBL/GenBank/DDBJ databases">
        <authorList>
            <person name="Sun Q."/>
            <person name="Mori K."/>
        </authorList>
    </citation>
    <scope>NUCLEOTIDE SEQUENCE [LARGE SCALE GENOMIC DNA]</scope>
    <source>
        <strain evidence="2 3">CCM 7609</strain>
    </source>
</reference>
<evidence type="ECO:0000313" key="3">
    <source>
        <dbReference type="Proteomes" id="UP001589575"/>
    </source>
</evidence>
<keyword evidence="3" id="KW-1185">Reference proteome</keyword>
<name>A0ABV5FXR2_9MICC</name>
<evidence type="ECO:0000313" key="2">
    <source>
        <dbReference type="EMBL" id="MFB9071481.1"/>
    </source>
</evidence>
<organism evidence="2 3">
    <name type="scientific">Citricoccus parietis</name>
    <dbReference type="NCBI Taxonomy" id="592307"/>
    <lineage>
        <taxon>Bacteria</taxon>
        <taxon>Bacillati</taxon>
        <taxon>Actinomycetota</taxon>
        <taxon>Actinomycetes</taxon>
        <taxon>Micrococcales</taxon>
        <taxon>Micrococcaceae</taxon>
        <taxon>Citricoccus</taxon>
    </lineage>
</organism>
<evidence type="ECO:0000256" key="1">
    <source>
        <dbReference type="SAM" id="MobiDB-lite"/>
    </source>
</evidence>
<dbReference type="Proteomes" id="UP001589575">
    <property type="component" value="Unassembled WGS sequence"/>
</dbReference>
<proteinExistence type="predicted"/>